<dbReference type="InterPro" id="IPR031140">
    <property type="entry name" value="IDD1-16"/>
</dbReference>
<proteinExistence type="predicted"/>
<evidence type="ECO:0000256" key="7">
    <source>
        <dbReference type="ARBA" id="ARBA00023163"/>
    </source>
</evidence>
<comment type="caution">
    <text evidence="11">The sequence shown here is derived from an EMBL/GenBank/DDBJ whole genome shotgun (WGS) entry which is preliminary data.</text>
</comment>
<organism evidence="11 12">
    <name type="scientific">Vitis vinifera</name>
    <name type="common">Grape</name>
    <dbReference type="NCBI Taxonomy" id="29760"/>
    <lineage>
        <taxon>Eukaryota</taxon>
        <taxon>Viridiplantae</taxon>
        <taxon>Streptophyta</taxon>
        <taxon>Embryophyta</taxon>
        <taxon>Tracheophyta</taxon>
        <taxon>Spermatophyta</taxon>
        <taxon>Magnoliopsida</taxon>
        <taxon>eudicotyledons</taxon>
        <taxon>Gunneridae</taxon>
        <taxon>Pentapetalae</taxon>
        <taxon>rosids</taxon>
        <taxon>Vitales</taxon>
        <taxon>Vitaceae</taxon>
        <taxon>Viteae</taxon>
        <taxon>Vitis</taxon>
    </lineage>
</organism>
<evidence type="ECO:0000256" key="2">
    <source>
        <dbReference type="ARBA" id="ARBA00022737"/>
    </source>
</evidence>
<name>A0A438EJ88_VITVI</name>
<dbReference type="SUPFAM" id="SSF57667">
    <property type="entry name" value="beta-beta-alpha zinc fingers"/>
    <property type="match status" value="1"/>
</dbReference>
<keyword evidence="7" id="KW-0804">Transcription</keyword>
<sequence length="759" mass="83152">MKEVLSGHEEEDPKRESEREGGVALHACSHAPSCVAMRRWERRVKENGKSIKGKRKKIAFRGEEELERQQQQQQQQKKQFEKEEGTEKVNLFKMAASSTPAQLFGIREEEQNQVKQQHSAVPSSSNAPAAAPPKKKRNQPGTPSNLFFFSYGLAFSMTDPDAEVIALSPKTLMATNRFICEVCNKGFQREQNLQLHRRGHNLPWKLKQKTTKEVRRKVYLCPEPGCVHHDPARALGDLTGIKKHYSRKHGEKKWKCEKCSKRYAVQSDWKAHSKTCGTREYRCDCGTLFSRAVLLQVLLFMITLRVTNPTPLVSPTTSLYLKMPLSFGAVLLQYTDPLQRDSFITHRAFCDALAQESARHPTPMSTIGSHLYGSSNMGLGLSQVGPQISSMPDQSHQPGDMLRLGGARAGQFDHLIPPAIGSSSFRTPQPMPSQAFYIPEPNQEFHEDQQSQHGGLLTNKPFHGLVHLPDLQNNTNNPSSAANLFNLSFFSNSSNTNSMLSNTNNANNSTNMPSSGLLISDQFNTVNGGSGSERNNLFPSNIIGDQISSGVPSLFSTSLQNENAVSHMSATALLQKAAQMGSTSSNNSASLLRGFAGSSSANAKSDRPLVGPNFGGVFGENESHLQDLMNSLGGGSSSIFGGGSGGVNAYSGHENENTYGGFNANRSTLEQQQQQQQQHRHGPNFCNIDEIKLHQNLTANMGGSDRLTRDFLGVGQMVRTISGGFSQRDLPPPGINISTLDSERSSAQTSQAFGGGNFQ</sequence>
<dbReference type="InterPro" id="IPR055186">
    <property type="entry name" value="C2H2-2nd_BIRD-IDD"/>
</dbReference>
<dbReference type="PANTHER" id="PTHR10593">
    <property type="entry name" value="SERINE/THREONINE-PROTEIN KINASE RIO"/>
    <property type="match status" value="1"/>
</dbReference>
<keyword evidence="2" id="KW-0677">Repeat</keyword>
<evidence type="ECO:0000256" key="5">
    <source>
        <dbReference type="ARBA" id="ARBA00023015"/>
    </source>
</evidence>
<dbReference type="InterPro" id="IPR055185">
    <property type="entry name" value="C2CH-4th_BIRD-IDD"/>
</dbReference>
<dbReference type="PANTHER" id="PTHR10593:SF214">
    <property type="entry name" value="PROTEIN INDETERMINATE-DOMAIN 5, CHLOROPLASTIC"/>
    <property type="match status" value="1"/>
</dbReference>
<dbReference type="Proteomes" id="UP000288805">
    <property type="component" value="Unassembled WGS sequence"/>
</dbReference>
<feature type="compositionally biased region" description="Polar residues" evidence="9">
    <location>
        <begin position="740"/>
        <end position="752"/>
    </location>
</feature>
<evidence type="ECO:0000256" key="4">
    <source>
        <dbReference type="ARBA" id="ARBA00022833"/>
    </source>
</evidence>
<dbReference type="Pfam" id="PF22992">
    <property type="entry name" value="C2CH-4th_BIRD-IDD"/>
    <property type="match status" value="1"/>
</dbReference>
<evidence type="ECO:0000259" key="10">
    <source>
        <dbReference type="PROSITE" id="PS50157"/>
    </source>
</evidence>
<feature type="region of interest" description="Disordered" evidence="9">
    <location>
        <begin position="110"/>
        <end position="142"/>
    </location>
</feature>
<feature type="compositionally biased region" description="Basic and acidic residues" evidence="9">
    <location>
        <begin position="1"/>
        <end position="21"/>
    </location>
</feature>
<evidence type="ECO:0000313" key="12">
    <source>
        <dbReference type="Proteomes" id="UP000288805"/>
    </source>
</evidence>
<dbReference type="InterPro" id="IPR055187">
    <property type="entry name" value="C2CH-3rd_BIRD-IDD"/>
</dbReference>
<dbReference type="Pfam" id="PF22996">
    <property type="entry name" value="C2H2-2nd_BIRD-IDD"/>
    <property type="match status" value="1"/>
</dbReference>
<dbReference type="GO" id="GO:0006355">
    <property type="term" value="P:regulation of DNA-templated transcription"/>
    <property type="evidence" value="ECO:0007669"/>
    <property type="project" value="UniProtKB-ARBA"/>
</dbReference>
<gene>
    <name evidence="11" type="primary">IDD5_2</name>
    <name evidence="11" type="ORF">CK203_091738</name>
</gene>
<keyword evidence="3 8" id="KW-0863">Zinc-finger</keyword>
<feature type="compositionally biased region" description="Low complexity" evidence="9">
    <location>
        <begin position="119"/>
        <end position="129"/>
    </location>
</feature>
<reference evidence="11 12" key="1">
    <citation type="journal article" date="2018" name="PLoS Genet.">
        <title>Population sequencing reveals clonal diversity and ancestral inbreeding in the grapevine cultivar Chardonnay.</title>
        <authorList>
            <person name="Roach M.J."/>
            <person name="Johnson D.L."/>
            <person name="Bohlmann J."/>
            <person name="van Vuuren H.J."/>
            <person name="Jones S.J."/>
            <person name="Pretorius I.S."/>
            <person name="Schmidt S.A."/>
            <person name="Borneman A.R."/>
        </authorList>
    </citation>
    <scope>NUCLEOTIDE SEQUENCE [LARGE SCALE GENOMIC DNA]</scope>
    <source>
        <strain evidence="12">cv. Chardonnay</strain>
        <tissue evidence="11">Leaf</tissue>
    </source>
</reference>
<dbReference type="Pfam" id="PF12874">
    <property type="entry name" value="zf-met"/>
    <property type="match status" value="1"/>
</dbReference>
<evidence type="ECO:0000256" key="8">
    <source>
        <dbReference type="PROSITE-ProRule" id="PRU00042"/>
    </source>
</evidence>
<dbReference type="Gene3D" id="3.30.160.60">
    <property type="entry name" value="Classic Zinc Finger"/>
    <property type="match status" value="2"/>
</dbReference>
<dbReference type="InterPro" id="IPR013087">
    <property type="entry name" value="Znf_C2H2_type"/>
</dbReference>
<accession>A0A438EJ88</accession>
<evidence type="ECO:0000313" key="11">
    <source>
        <dbReference type="EMBL" id="RVW47793.1"/>
    </source>
</evidence>
<dbReference type="PROSITE" id="PS50157">
    <property type="entry name" value="ZINC_FINGER_C2H2_2"/>
    <property type="match status" value="1"/>
</dbReference>
<feature type="region of interest" description="Disordered" evidence="9">
    <location>
        <begin position="1"/>
        <end position="24"/>
    </location>
</feature>
<evidence type="ECO:0000256" key="3">
    <source>
        <dbReference type="ARBA" id="ARBA00022771"/>
    </source>
</evidence>
<dbReference type="GO" id="GO:0003677">
    <property type="term" value="F:DNA binding"/>
    <property type="evidence" value="ECO:0007669"/>
    <property type="project" value="UniProtKB-KW"/>
</dbReference>
<dbReference type="EMBL" id="QGNW01001268">
    <property type="protein sequence ID" value="RVW47793.1"/>
    <property type="molecule type" value="Genomic_DNA"/>
</dbReference>
<keyword evidence="4" id="KW-0862">Zinc</keyword>
<dbReference type="AlphaFoldDB" id="A0A438EJ88"/>
<dbReference type="GO" id="GO:0008270">
    <property type="term" value="F:zinc ion binding"/>
    <property type="evidence" value="ECO:0007669"/>
    <property type="project" value="UniProtKB-KW"/>
</dbReference>
<dbReference type="Pfam" id="PF22995">
    <property type="entry name" value="C2CH-3rd_BIRD-IDD"/>
    <property type="match status" value="1"/>
</dbReference>
<evidence type="ECO:0000256" key="6">
    <source>
        <dbReference type="ARBA" id="ARBA00023125"/>
    </source>
</evidence>
<dbReference type="SMART" id="SM00355">
    <property type="entry name" value="ZnF_C2H2"/>
    <property type="match status" value="3"/>
</dbReference>
<keyword evidence="1" id="KW-0479">Metal-binding</keyword>
<dbReference type="InterPro" id="IPR036236">
    <property type="entry name" value="Znf_C2H2_sf"/>
</dbReference>
<protein>
    <submittedName>
        <fullName evidence="11">Protein indeterminate-domain 5, chloroplastic</fullName>
    </submittedName>
</protein>
<keyword evidence="6" id="KW-0238">DNA-binding</keyword>
<feature type="region of interest" description="Disordered" evidence="9">
    <location>
        <begin position="45"/>
        <end position="85"/>
    </location>
</feature>
<feature type="domain" description="C2H2-type" evidence="10">
    <location>
        <begin position="178"/>
        <end position="200"/>
    </location>
</feature>
<evidence type="ECO:0000256" key="9">
    <source>
        <dbReference type="SAM" id="MobiDB-lite"/>
    </source>
</evidence>
<dbReference type="FunFam" id="3.30.160.60:FF:000554">
    <property type="entry name" value="protein indeterminate-domain 12-like"/>
    <property type="match status" value="1"/>
</dbReference>
<dbReference type="PROSITE" id="PS00028">
    <property type="entry name" value="ZINC_FINGER_C2H2_1"/>
    <property type="match status" value="1"/>
</dbReference>
<evidence type="ECO:0000256" key="1">
    <source>
        <dbReference type="ARBA" id="ARBA00022723"/>
    </source>
</evidence>
<feature type="region of interest" description="Disordered" evidence="9">
    <location>
        <begin position="740"/>
        <end position="759"/>
    </location>
</feature>
<keyword evidence="5" id="KW-0805">Transcription regulation</keyword>